<protein>
    <recommendedName>
        <fullName evidence="4">Anti-sigma factor</fullName>
    </recommendedName>
</protein>
<sequence>MTRDLDELLARLAATPVDRPLDALESQVWTRVDALRTERLMAQLRGGAVAVALVAGLTAGGVGAVASPRVPTEMSIFTVEAGLSPLLRLDAAS</sequence>
<accession>A0ABV1NK15</accession>
<dbReference type="EMBL" id="JBEGDD010000002">
    <property type="protein sequence ID" value="MEQ7154187.1"/>
    <property type="molecule type" value="Genomic_DNA"/>
</dbReference>
<feature type="transmembrane region" description="Helical" evidence="1">
    <location>
        <begin position="46"/>
        <end position="66"/>
    </location>
</feature>
<evidence type="ECO:0008006" key="4">
    <source>
        <dbReference type="Google" id="ProtNLM"/>
    </source>
</evidence>
<proteinExistence type="predicted"/>
<reference evidence="2 3" key="1">
    <citation type="submission" date="2024-06" db="EMBL/GenBank/DDBJ databases">
        <title>Brevundimonas sp. C11.</title>
        <authorList>
            <person name="Maltman C."/>
        </authorList>
    </citation>
    <scope>NUCLEOTIDE SEQUENCE [LARGE SCALE GENOMIC DNA]</scope>
    <source>
        <strain evidence="2 3">C11</strain>
    </source>
</reference>
<evidence type="ECO:0000313" key="2">
    <source>
        <dbReference type="EMBL" id="MEQ7154187.1"/>
    </source>
</evidence>
<evidence type="ECO:0000313" key="3">
    <source>
        <dbReference type="Proteomes" id="UP001445732"/>
    </source>
</evidence>
<keyword evidence="1" id="KW-1133">Transmembrane helix</keyword>
<keyword evidence="1" id="KW-0472">Membrane</keyword>
<name>A0ABV1NK15_9CAUL</name>
<organism evidence="2 3">
    <name type="scientific">Brevundimonas aurifodinae</name>
    <dbReference type="NCBI Taxonomy" id="1508312"/>
    <lineage>
        <taxon>Bacteria</taxon>
        <taxon>Pseudomonadati</taxon>
        <taxon>Pseudomonadota</taxon>
        <taxon>Alphaproteobacteria</taxon>
        <taxon>Caulobacterales</taxon>
        <taxon>Caulobacteraceae</taxon>
        <taxon>Brevundimonas</taxon>
    </lineage>
</organism>
<gene>
    <name evidence="2" type="ORF">ABN401_03050</name>
</gene>
<evidence type="ECO:0000256" key="1">
    <source>
        <dbReference type="SAM" id="Phobius"/>
    </source>
</evidence>
<dbReference type="Proteomes" id="UP001445732">
    <property type="component" value="Unassembled WGS sequence"/>
</dbReference>
<keyword evidence="1" id="KW-0812">Transmembrane</keyword>
<dbReference type="RefSeq" id="WP_349683364.1">
    <property type="nucleotide sequence ID" value="NZ_JBEGDD010000002.1"/>
</dbReference>
<comment type="caution">
    <text evidence="2">The sequence shown here is derived from an EMBL/GenBank/DDBJ whole genome shotgun (WGS) entry which is preliminary data.</text>
</comment>
<keyword evidence="3" id="KW-1185">Reference proteome</keyword>